<sequence length="286" mass="32038">MQIETFSEDGFEPLFDGSTTQGWRAVPRLFSTCYPGGEHVNDLLKRMGVEAPKNPEQHPAKWHIEDGVVIGEQGTKGYGGYLVSEKAFGEFELAFDAKPDWPADTGVMIRRNRDSMEGIQVLVDHRKSGNIGGFFGNCISSFHAINFGLDVVRDSTGKPTGLKLEDPATTTEPLTQAKIDLLSYKCNPQDFIQIWKWADWNSFRIRCVGGPLPTVTTWINGLKIAELNLETLSWPNFNPKDVAAALGPTGHIAFEVHDNDSRMGEHRWGPEAQCRWRYVRLKELST</sequence>
<gene>
    <name evidence="2" type="ORF">FALBO_12495</name>
</gene>
<keyword evidence="3" id="KW-1185">Reference proteome</keyword>
<dbReference type="EMBL" id="JAADYS010001872">
    <property type="protein sequence ID" value="KAF4460717.1"/>
    <property type="molecule type" value="Genomic_DNA"/>
</dbReference>
<organism evidence="2 3">
    <name type="scientific">Fusarium albosuccineum</name>
    <dbReference type="NCBI Taxonomy" id="1237068"/>
    <lineage>
        <taxon>Eukaryota</taxon>
        <taxon>Fungi</taxon>
        <taxon>Dikarya</taxon>
        <taxon>Ascomycota</taxon>
        <taxon>Pezizomycotina</taxon>
        <taxon>Sordariomycetes</taxon>
        <taxon>Hypocreomycetidae</taxon>
        <taxon>Hypocreales</taxon>
        <taxon>Nectriaceae</taxon>
        <taxon>Fusarium</taxon>
        <taxon>Fusarium decemcellulare species complex</taxon>
    </lineage>
</organism>
<dbReference type="AlphaFoldDB" id="A0A8H4L0K7"/>
<accession>A0A8H4L0K7</accession>
<dbReference type="Proteomes" id="UP000554235">
    <property type="component" value="Unassembled WGS sequence"/>
</dbReference>
<protein>
    <recommendedName>
        <fullName evidence="1">3-keto-alpha-glucoside-1,2-lyase/3-keto-2-hydroxy-glucal hydratase domain-containing protein</fullName>
    </recommendedName>
</protein>
<reference evidence="2 3" key="1">
    <citation type="submission" date="2020-01" db="EMBL/GenBank/DDBJ databases">
        <title>Identification and distribution of gene clusters putatively required for synthesis of sphingolipid metabolism inhibitors in phylogenetically diverse species of the filamentous fungus Fusarium.</title>
        <authorList>
            <person name="Kim H.-S."/>
            <person name="Busman M."/>
            <person name="Brown D.W."/>
            <person name="Divon H."/>
            <person name="Uhlig S."/>
            <person name="Proctor R.H."/>
        </authorList>
    </citation>
    <scope>NUCLEOTIDE SEQUENCE [LARGE SCALE GENOMIC DNA]</scope>
    <source>
        <strain evidence="2 3">NRRL 20459</strain>
    </source>
</reference>
<dbReference type="Gene3D" id="2.60.120.560">
    <property type="entry name" value="Exo-inulinase, domain 1"/>
    <property type="match status" value="1"/>
</dbReference>
<feature type="domain" description="3-keto-alpha-glucoside-1,2-lyase/3-keto-2-hydroxy-glucal hydratase" evidence="1">
    <location>
        <begin position="10"/>
        <end position="260"/>
    </location>
</feature>
<evidence type="ECO:0000313" key="2">
    <source>
        <dbReference type="EMBL" id="KAF4460717.1"/>
    </source>
</evidence>
<proteinExistence type="predicted"/>
<name>A0A8H4L0K7_9HYPO</name>
<dbReference type="OrthoDB" id="5067310at2759"/>
<dbReference type="GO" id="GO:0016787">
    <property type="term" value="F:hydrolase activity"/>
    <property type="evidence" value="ECO:0007669"/>
    <property type="project" value="InterPro"/>
</dbReference>
<dbReference type="Pfam" id="PF06439">
    <property type="entry name" value="3keto-disac_hyd"/>
    <property type="match status" value="1"/>
</dbReference>
<evidence type="ECO:0000259" key="1">
    <source>
        <dbReference type="Pfam" id="PF06439"/>
    </source>
</evidence>
<dbReference type="InterPro" id="IPR010496">
    <property type="entry name" value="AL/BT2_dom"/>
</dbReference>
<evidence type="ECO:0000313" key="3">
    <source>
        <dbReference type="Proteomes" id="UP000554235"/>
    </source>
</evidence>
<comment type="caution">
    <text evidence="2">The sequence shown here is derived from an EMBL/GenBank/DDBJ whole genome shotgun (WGS) entry which is preliminary data.</text>
</comment>